<sequence>MDTPPEWRGSSVQVCGLWPFSAGSGTPVVGVPLGRHLLTRGTVCADPVTWFLKRLINNPSGFVLGRPGLGKSSLVRKMAAVLPAYGVLPIVLSDLRPDYTDLIRALDGQVIKVGRGEGNVNPLDVGPLTTRIGELPEQLRRKAHADLEGRRLNVVRGLCELSGSELLDHEVNVLSTALRLVDPDLTGQAVIADLQAKIEERPEALRAIVQDRGEEGRYADRTQRLVDALLTLGEDGPYGDTFARRTSEPMRLDRAVSFDMSAVEDDDQVLQAGLQLVCWSYGSAGVSAAKYLADAGLAERRVYLLVMDELWLALNAATFMVDRVNAITRLNRARMIGQLLITHTMDDLVLATEAATKKAWGFVERSEMVFLGGLAEGEMGNLSKVFGMSRREREMITDWSMEGTVNPETGHAEAAPGQGNFLLKTGKKPGIPFHVELTAAELAIGNTNAAWQNLQETWSSRETTDTEVGA</sequence>
<reference evidence="1 2" key="1">
    <citation type="submission" date="2020-07" db="EMBL/GenBank/DDBJ databases">
        <title>Sequencing the genomes of 1000 actinobacteria strains.</title>
        <authorList>
            <person name="Klenk H.-P."/>
        </authorList>
    </citation>
    <scope>NUCLEOTIDE SEQUENCE [LARGE SCALE GENOMIC DNA]</scope>
    <source>
        <strain evidence="1 2">DSM 29531</strain>
    </source>
</reference>
<dbReference type="AlphaFoldDB" id="A0A853DPN4"/>
<dbReference type="Gene3D" id="3.40.50.300">
    <property type="entry name" value="P-loop containing nucleotide triphosphate hydrolases"/>
    <property type="match status" value="2"/>
</dbReference>
<dbReference type="Proteomes" id="UP000571817">
    <property type="component" value="Unassembled WGS sequence"/>
</dbReference>
<keyword evidence="1" id="KW-0067">ATP-binding</keyword>
<keyword evidence="1" id="KW-0547">Nucleotide-binding</keyword>
<organism evidence="1 2">
    <name type="scientific">Allobranchiibius huperziae</name>
    <dbReference type="NCBI Taxonomy" id="1874116"/>
    <lineage>
        <taxon>Bacteria</taxon>
        <taxon>Bacillati</taxon>
        <taxon>Actinomycetota</taxon>
        <taxon>Actinomycetes</taxon>
        <taxon>Micrococcales</taxon>
        <taxon>Dermacoccaceae</taxon>
        <taxon>Allobranchiibius</taxon>
    </lineage>
</organism>
<comment type="caution">
    <text evidence="1">The sequence shown here is derived from an EMBL/GenBank/DDBJ whole genome shotgun (WGS) entry which is preliminary data.</text>
</comment>
<dbReference type="InterPro" id="IPR027417">
    <property type="entry name" value="P-loop_NTPase"/>
</dbReference>
<dbReference type="RefSeq" id="WP_179483931.1">
    <property type="nucleotide sequence ID" value="NZ_JACCFW010000003.1"/>
</dbReference>
<evidence type="ECO:0000313" key="2">
    <source>
        <dbReference type="Proteomes" id="UP000571817"/>
    </source>
</evidence>
<gene>
    <name evidence="1" type="ORF">HNR15_003558</name>
</gene>
<accession>A0A853DPN4</accession>
<name>A0A853DPN4_9MICO</name>
<dbReference type="EMBL" id="JACCFW010000003">
    <property type="protein sequence ID" value="NYJ76540.1"/>
    <property type="molecule type" value="Genomic_DNA"/>
</dbReference>
<evidence type="ECO:0000313" key="1">
    <source>
        <dbReference type="EMBL" id="NYJ76540.1"/>
    </source>
</evidence>
<proteinExistence type="predicted"/>
<keyword evidence="2" id="KW-1185">Reference proteome</keyword>
<protein>
    <submittedName>
        <fullName evidence="1">Energy-coupling factor transporter ATP-binding protein EcfA2</fullName>
    </submittedName>
</protein>
<dbReference type="GO" id="GO:0005524">
    <property type="term" value="F:ATP binding"/>
    <property type="evidence" value="ECO:0007669"/>
    <property type="project" value="UniProtKB-KW"/>
</dbReference>
<dbReference type="SUPFAM" id="SSF52540">
    <property type="entry name" value="P-loop containing nucleoside triphosphate hydrolases"/>
    <property type="match status" value="1"/>
</dbReference>